<dbReference type="KEGG" id="run:DR864_21230"/>
<evidence type="ECO:0000313" key="1">
    <source>
        <dbReference type="EMBL" id="AXE20091.1"/>
    </source>
</evidence>
<gene>
    <name evidence="1" type="ORF">DR864_21230</name>
</gene>
<protein>
    <submittedName>
        <fullName evidence="1">Uncharacterized protein</fullName>
    </submittedName>
</protein>
<name>A0A344TN70_9BACT</name>
<keyword evidence="2" id="KW-1185">Reference proteome</keyword>
<dbReference type="Proteomes" id="UP000251993">
    <property type="component" value="Chromosome"/>
</dbReference>
<dbReference type="RefSeq" id="WP_114068857.1">
    <property type="nucleotide sequence ID" value="NZ_CP030850.1"/>
</dbReference>
<accession>A0A344TN70</accession>
<dbReference type="EMBL" id="CP030850">
    <property type="protein sequence ID" value="AXE20091.1"/>
    <property type="molecule type" value="Genomic_DNA"/>
</dbReference>
<reference evidence="1 2" key="1">
    <citation type="submission" date="2018-07" db="EMBL/GenBank/DDBJ databases">
        <title>Genome sequencing of Runella.</title>
        <authorList>
            <person name="Baek M.-G."/>
            <person name="Yi H."/>
        </authorList>
    </citation>
    <scope>NUCLEOTIDE SEQUENCE [LARGE SCALE GENOMIC DNA]</scope>
    <source>
        <strain evidence="1 2">HYN0085</strain>
    </source>
</reference>
<sequence length="68" mass="8075">MTEPRHPDVVAKELNDVNQLLQQHAEMVEKHPTDSLLRLSYEQFEYRKRQLLKELHLSLSIYFIGQVA</sequence>
<dbReference type="OrthoDB" id="9899030at2"/>
<evidence type="ECO:0000313" key="2">
    <source>
        <dbReference type="Proteomes" id="UP000251993"/>
    </source>
</evidence>
<dbReference type="AlphaFoldDB" id="A0A344TN70"/>
<organism evidence="1 2">
    <name type="scientific">Runella rosea</name>
    <dbReference type="NCBI Taxonomy" id="2259595"/>
    <lineage>
        <taxon>Bacteria</taxon>
        <taxon>Pseudomonadati</taxon>
        <taxon>Bacteroidota</taxon>
        <taxon>Cytophagia</taxon>
        <taxon>Cytophagales</taxon>
        <taxon>Spirosomataceae</taxon>
        <taxon>Runella</taxon>
    </lineage>
</organism>
<proteinExistence type="predicted"/>